<dbReference type="OrthoDB" id="128251at2759"/>
<evidence type="ECO:0000313" key="3">
    <source>
        <dbReference type="Proteomes" id="UP001165121"/>
    </source>
</evidence>
<evidence type="ECO:0000313" key="2">
    <source>
        <dbReference type="EMBL" id="GMF30425.1"/>
    </source>
</evidence>
<protein>
    <submittedName>
        <fullName evidence="2">Unnamed protein product</fullName>
    </submittedName>
</protein>
<reference evidence="2" key="1">
    <citation type="submission" date="2023-04" db="EMBL/GenBank/DDBJ databases">
        <title>Phytophthora fragariaefolia NBRC 109709.</title>
        <authorList>
            <person name="Ichikawa N."/>
            <person name="Sato H."/>
            <person name="Tonouchi N."/>
        </authorList>
    </citation>
    <scope>NUCLEOTIDE SEQUENCE</scope>
    <source>
        <strain evidence="2">NBRC 109709</strain>
    </source>
</reference>
<feature type="region of interest" description="Disordered" evidence="1">
    <location>
        <begin position="161"/>
        <end position="187"/>
    </location>
</feature>
<sequence length="187" mass="21634">MSGLNMLLTDFVVSLLGWINFELELFVYIPRTPPTTTIRRATQLRIQEQLPRVAAFLREQQVSAGRATTLYMATTQARLPQHHPLEVPTSTTFRQLQYMDEQQRMIDERAVAAVERHSEAYPLIHIMLHNEVPARENIRDLRRILGLPDWNLRPRFCTTGHEPVGSPLSASADIDDEEHKEDDRFSF</sequence>
<dbReference type="Proteomes" id="UP001165121">
    <property type="component" value="Unassembled WGS sequence"/>
</dbReference>
<keyword evidence="3" id="KW-1185">Reference proteome</keyword>
<name>A0A9W6UC36_9STRA</name>
<gene>
    <name evidence="2" type="ORF">Pfra01_000674300</name>
</gene>
<dbReference type="EMBL" id="BSXT01000578">
    <property type="protein sequence ID" value="GMF30425.1"/>
    <property type="molecule type" value="Genomic_DNA"/>
</dbReference>
<proteinExistence type="predicted"/>
<accession>A0A9W6UC36</accession>
<comment type="caution">
    <text evidence="2">The sequence shown here is derived from an EMBL/GenBank/DDBJ whole genome shotgun (WGS) entry which is preliminary data.</text>
</comment>
<dbReference type="AlphaFoldDB" id="A0A9W6UC36"/>
<evidence type="ECO:0000256" key="1">
    <source>
        <dbReference type="SAM" id="MobiDB-lite"/>
    </source>
</evidence>
<organism evidence="2 3">
    <name type="scientific">Phytophthora fragariaefolia</name>
    <dbReference type="NCBI Taxonomy" id="1490495"/>
    <lineage>
        <taxon>Eukaryota</taxon>
        <taxon>Sar</taxon>
        <taxon>Stramenopiles</taxon>
        <taxon>Oomycota</taxon>
        <taxon>Peronosporomycetes</taxon>
        <taxon>Peronosporales</taxon>
        <taxon>Peronosporaceae</taxon>
        <taxon>Phytophthora</taxon>
    </lineage>
</organism>